<dbReference type="GO" id="GO:0005634">
    <property type="term" value="C:nucleus"/>
    <property type="evidence" value="ECO:0007669"/>
    <property type="project" value="UniProtKB-SubCell"/>
</dbReference>
<sequence length="708" mass="77088">MDSKAARGRNNTQNGNVGSGNTFRPIIPKFGAGGEVSVASLGSPGSGYIQDHFPFVPPDYGRAGHPGGHPFLPPAYAAPLNFSHLLASQFASSGLSPHYLALPPSFSEVAQILQSRLADKDTPNGDVRADQAEAVKKILSIVDAAKQRNPSPPPKKNGILPELLASGPLQQAAAADHFGLSKVSRGDFQCKNCRTSFDSMSSLHQHECHARPASRESNNDPKRPRIEEIEIKEEPKPESSESDVDVSNTESGGEDERPLSSKGIVILEQAAATSSDLKKEDLRNLAKEIGCSYRAVSKWYRHIRSSRQHRSSPQPPSPCSPASLASKQTDCTMLVSSPYTALAPHFNGGQLPRFAAADLSPSTQGNQTESEQPLDLSFKGRTGSDVSDSDCEALNLSQKSRVRETNGGCGVSGDLERRRSPACRFPYAAEDLKLALFQRHASSPLLHAKMMGLPTLKSFDADPAELRRYQEAYLDHSRLPMYPVATTESTVMGLLLGSPHTTLSPPTSAEFLRSSASSDAGSREGTSSPRTLSGYTVDGKVSSPCFPDGDIAVDGEPRSPSSRALQLRQWKHSEGDDSQMADDNVLVGEDLKNGLALHINKKRKANIKGDSGSEEGVFSCDQCDKVFSKQSSLARHKYEHSGQRPHKCDVCEKAFKHKHHLTEHKRLHSGEKPFQCQKCLKRFSHSGSYSQHMNHRFSYCKPYRENGK</sequence>
<dbReference type="InterPro" id="IPR036236">
    <property type="entry name" value="Znf_C2H2_sf"/>
</dbReference>
<evidence type="ECO:0000256" key="6">
    <source>
        <dbReference type="ARBA" id="ARBA00023125"/>
    </source>
</evidence>
<feature type="domain" description="C2H2-type" evidence="11">
    <location>
        <begin position="188"/>
        <end position="216"/>
    </location>
</feature>
<evidence type="ECO:0000256" key="1">
    <source>
        <dbReference type="ARBA" id="ARBA00004123"/>
    </source>
</evidence>
<feature type="domain" description="C2H2-type" evidence="11">
    <location>
        <begin position="618"/>
        <end position="645"/>
    </location>
</feature>
<dbReference type="InterPro" id="IPR051574">
    <property type="entry name" value="ZnF_E-box_Homeobox"/>
</dbReference>
<keyword evidence="8" id="KW-0539">Nucleus</keyword>
<feature type="domain" description="C2H2-type" evidence="11">
    <location>
        <begin position="646"/>
        <end position="673"/>
    </location>
</feature>
<dbReference type="PANTHER" id="PTHR24391:SF27">
    <property type="entry name" value="ZINC FINGER PROTEIN 1"/>
    <property type="match status" value="1"/>
</dbReference>
<evidence type="ECO:0000256" key="3">
    <source>
        <dbReference type="ARBA" id="ARBA00022737"/>
    </source>
</evidence>
<dbReference type="Pfam" id="PF00096">
    <property type="entry name" value="zf-C2H2"/>
    <property type="match status" value="1"/>
</dbReference>
<dbReference type="EMBL" id="GGLE01007050">
    <property type="protein sequence ID" value="MBY11176.1"/>
    <property type="molecule type" value="Transcribed_RNA"/>
</dbReference>
<feature type="compositionally biased region" description="Basic and acidic residues" evidence="10">
    <location>
        <begin position="208"/>
        <end position="239"/>
    </location>
</feature>
<organism evidence="12">
    <name type="scientific">Ornithodoros turicata</name>
    <dbReference type="NCBI Taxonomy" id="34597"/>
    <lineage>
        <taxon>Eukaryota</taxon>
        <taxon>Metazoa</taxon>
        <taxon>Ecdysozoa</taxon>
        <taxon>Arthropoda</taxon>
        <taxon>Chelicerata</taxon>
        <taxon>Arachnida</taxon>
        <taxon>Acari</taxon>
        <taxon>Parasitiformes</taxon>
        <taxon>Ixodida</taxon>
        <taxon>Ixodoidea</taxon>
        <taxon>Argasidae</taxon>
        <taxon>Ornithodorinae</taxon>
        <taxon>Ornithodoros</taxon>
    </lineage>
</organism>
<feature type="compositionally biased region" description="Polar residues" evidence="10">
    <location>
        <begin position="360"/>
        <end position="371"/>
    </location>
</feature>
<feature type="region of interest" description="Disordered" evidence="10">
    <location>
        <begin position="503"/>
        <end position="580"/>
    </location>
</feature>
<evidence type="ECO:0000259" key="11">
    <source>
        <dbReference type="PROSITE" id="PS50157"/>
    </source>
</evidence>
<keyword evidence="4 9" id="KW-0863">Zinc-finger</keyword>
<name>A0A2R5LNR3_9ACAR</name>
<dbReference type="AlphaFoldDB" id="A0A2R5LNR3"/>
<evidence type="ECO:0000256" key="2">
    <source>
        <dbReference type="ARBA" id="ARBA00022723"/>
    </source>
</evidence>
<evidence type="ECO:0000313" key="12">
    <source>
        <dbReference type="EMBL" id="MBY11176.1"/>
    </source>
</evidence>
<keyword evidence="7" id="KW-0371">Homeobox</keyword>
<dbReference type="FunFam" id="3.30.160.60:FF:000013">
    <property type="entry name" value="Putative zinc finger E-box-binding homeobox 2"/>
    <property type="match status" value="1"/>
</dbReference>
<dbReference type="InterPro" id="IPR013087">
    <property type="entry name" value="Znf_C2H2_type"/>
</dbReference>
<dbReference type="SMART" id="SM00355">
    <property type="entry name" value="ZnF_C2H2"/>
    <property type="match status" value="4"/>
</dbReference>
<evidence type="ECO:0000256" key="10">
    <source>
        <dbReference type="SAM" id="MobiDB-lite"/>
    </source>
</evidence>
<feature type="region of interest" description="Disordered" evidence="10">
    <location>
        <begin position="1"/>
        <end position="23"/>
    </location>
</feature>
<evidence type="ECO:0000256" key="5">
    <source>
        <dbReference type="ARBA" id="ARBA00022833"/>
    </source>
</evidence>
<dbReference type="PANTHER" id="PTHR24391">
    <property type="entry name" value="HISTONE H4 TRANSCRIPTION FACTOR-RELATED"/>
    <property type="match status" value="1"/>
</dbReference>
<feature type="region of interest" description="Disordered" evidence="10">
    <location>
        <begin position="208"/>
        <end position="262"/>
    </location>
</feature>
<dbReference type="GO" id="GO:0008270">
    <property type="term" value="F:zinc ion binding"/>
    <property type="evidence" value="ECO:0007669"/>
    <property type="project" value="UniProtKB-KW"/>
</dbReference>
<feature type="compositionally biased region" description="Polar residues" evidence="10">
    <location>
        <begin position="9"/>
        <end position="22"/>
    </location>
</feature>
<dbReference type="SUPFAM" id="SSF57667">
    <property type="entry name" value="beta-beta-alpha zinc fingers"/>
    <property type="match status" value="2"/>
</dbReference>
<evidence type="ECO:0000256" key="4">
    <source>
        <dbReference type="ARBA" id="ARBA00022771"/>
    </source>
</evidence>
<accession>A0A2R5LNR3</accession>
<dbReference type="FunFam" id="3.30.160.60:FF:000145">
    <property type="entry name" value="Zinc finger protein 574"/>
    <property type="match status" value="1"/>
</dbReference>
<evidence type="ECO:0000256" key="9">
    <source>
        <dbReference type="PROSITE-ProRule" id="PRU00042"/>
    </source>
</evidence>
<keyword evidence="3" id="KW-0677">Repeat</keyword>
<protein>
    <submittedName>
        <fullName evidence="12">Putative transcription factor</fullName>
    </submittedName>
</protein>
<dbReference type="Gene3D" id="3.30.160.60">
    <property type="entry name" value="Classic Zinc Finger"/>
    <property type="match status" value="3"/>
</dbReference>
<evidence type="ECO:0000256" key="8">
    <source>
        <dbReference type="ARBA" id="ARBA00023242"/>
    </source>
</evidence>
<feature type="region of interest" description="Disordered" evidence="10">
    <location>
        <begin position="356"/>
        <end position="416"/>
    </location>
</feature>
<dbReference type="FunFam" id="3.30.160.60:FF:000744">
    <property type="entry name" value="zinc finger E-box-binding homeobox 1"/>
    <property type="match status" value="1"/>
</dbReference>
<dbReference type="PROSITE" id="PS50157">
    <property type="entry name" value="ZINC_FINGER_C2H2_2"/>
    <property type="match status" value="4"/>
</dbReference>
<dbReference type="GO" id="GO:0000981">
    <property type="term" value="F:DNA-binding transcription factor activity, RNA polymerase II-specific"/>
    <property type="evidence" value="ECO:0007669"/>
    <property type="project" value="TreeGrafter"/>
</dbReference>
<keyword evidence="6" id="KW-0238">DNA-binding</keyword>
<dbReference type="PROSITE" id="PS00028">
    <property type="entry name" value="ZINC_FINGER_C2H2_1"/>
    <property type="match status" value="2"/>
</dbReference>
<reference evidence="12" key="1">
    <citation type="submission" date="2018-03" db="EMBL/GenBank/DDBJ databases">
        <title>The relapsing fever spirochete Borrelia turicatae persists in the highly oxidative environment of its soft-bodied tick vector.</title>
        <authorList>
            <person name="Bourret T.J."/>
            <person name="Boyle W.K."/>
            <person name="Valenzuela J.G."/>
            <person name="Oliveira F."/>
            <person name="Lopez J.E."/>
        </authorList>
    </citation>
    <scope>NUCLEOTIDE SEQUENCE</scope>
    <source>
        <strain evidence="12">Kansas strain/isolate</strain>
        <tissue evidence="12">Salivary glands</tissue>
    </source>
</reference>
<dbReference type="GO" id="GO:0000978">
    <property type="term" value="F:RNA polymerase II cis-regulatory region sequence-specific DNA binding"/>
    <property type="evidence" value="ECO:0007669"/>
    <property type="project" value="TreeGrafter"/>
</dbReference>
<feature type="domain" description="C2H2-type" evidence="11">
    <location>
        <begin position="674"/>
        <end position="702"/>
    </location>
</feature>
<keyword evidence="2" id="KW-0479">Metal-binding</keyword>
<evidence type="ECO:0000256" key="7">
    <source>
        <dbReference type="ARBA" id="ARBA00023155"/>
    </source>
</evidence>
<proteinExistence type="predicted"/>
<dbReference type="GO" id="GO:0000122">
    <property type="term" value="P:negative regulation of transcription by RNA polymerase II"/>
    <property type="evidence" value="ECO:0007669"/>
    <property type="project" value="UniProtKB-ARBA"/>
</dbReference>
<feature type="region of interest" description="Disordered" evidence="10">
    <location>
        <begin position="304"/>
        <end position="325"/>
    </location>
</feature>
<keyword evidence="5" id="KW-0862">Zinc</keyword>
<comment type="subcellular location">
    <subcellularLocation>
        <location evidence="1">Nucleus</location>
    </subcellularLocation>
</comment>
<feature type="compositionally biased region" description="Polar residues" evidence="10">
    <location>
        <begin position="514"/>
        <end position="534"/>
    </location>
</feature>